<gene>
    <name evidence="1" type="ORF">MCOO_39500</name>
</gene>
<dbReference type="Gene3D" id="1.10.287.1060">
    <property type="entry name" value="ESAT-6-like"/>
    <property type="match status" value="1"/>
</dbReference>
<dbReference type="EMBL" id="AP022569">
    <property type="protein sequence ID" value="BBX47935.1"/>
    <property type="molecule type" value="Genomic_DNA"/>
</dbReference>
<keyword evidence="2" id="KW-1185">Reference proteome</keyword>
<protein>
    <recommendedName>
        <fullName evidence="3">ESAT-6-like protein EsxE</fullName>
    </recommendedName>
</protein>
<dbReference type="InterPro" id="IPR036689">
    <property type="entry name" value="ESAT-6-like_sf"/>
</dbReference>
<evidence type="ECO:0000313" key="1">
    <source>
        <dbReference type="EMBL" id="BBX47935.1"/>
    </source>
</evidence>
<dbReference type="SUPFAM" id="SSF140453">
    <property type="entry name" value="EsxAB dimer-like"/>
    <property type="match status" value="1"/>
</dbReference>
<accession>A0A7I7L0Q5</accession>
<name>A0A7I7L0Q5_9MYCO</name>
<dbReference type="AlphaFoldDB" id="A0A7I7L0Q5"/>
<evidence type="ECO:0008006" key="3">
    <source>
        <dbReference type="Google" id="ProtNLM"/>
    </source>
</evidence>
<reference evidence="1 2" key="1">
    <citation type="journal article" date="2019" name="Emerg. Microbes Infect.">
        <title>Comprehensive subspecies identification of 175 nontuberculous mycobacteria species based on 7547 genomic profiles.</title>
        <authorList>
            <person name="Matsumoto Y."/>
            <person name="Kinjo T."/>
            <person name="Motooka D."/>
            <person name="Nabeya D."/>
            <person name="Jung N."/>
            <person name="Uechi K."/>
            <person name="Horii T."/>
            <person name="Iida T."/>
            <person name="Fujita J."/>
            <person name="Nakamura S."/>
        </authorList>
    </citation>
    <scope>NUCLEOTIDE SEQUENCE [LARGE SCALE GENOMIC DNA]</scope>
    <source>
        <strain evidence="1 2">JCM 12404</strain>
    </source>
</reference>
<dbReference type="Pfam" id="PF06013">
    <property type="entry name" value="WXG100"/>
    <property type="match status" value="1"/>
</dbReference>
<evidence type="ECO:0000313" key="2">
    <source>
        <dbReference type="Proteomes" id="UP000465866"/>
    </source>
</evidence>
<dbReference type="Proteomes" id="UP000465866">
    <property type="component" value="Chromosome"/>
</dbReference>
<organism evidence="1 2">
    <name type="scientific">Mycobacterium cookii</name>
    <dbReference type="NCBI Taxonomy" id="1775"/>
    <lineage>
        <taxon>Bacteria</taxon>
        <taxon>Bacillati</taxon>
        <taxon>Actinomycetota</taxon>
        <taxon>Actinomycetes</taxon>
        <taxon>Mycobacteriales</taxon>
        <taxon>Mycobacteriaceae</taxon>
        <taxon>Mycobacterium</taxon>
    </lineage>
</organism>
<proteinExistence type="predicted"/>
<dbReference type="InterPro" id="IPR010310">
    <property type="entry name" value="T7SS_ESAT-6-like"/>
</dbReference>
<dbReference type="KEGG" id="mcoo:MCOO_39500"/>
<dbReference type="RefSeq" id="WP_163779368.1">
    <property type="nucleotide sequence ID" value="NZ_AP022569.1"/>
</dbReference>
<sequence length="96" mass="10364">MADAFSVDADALADAVQQMSEFVRHTESVVAEIGSLVTHLHQTWSGEAAAAHAEAHRHWVRGEATMRKALNALKSAGSAAQHNYSNVMTTNTSMWS</sequence>